<keyword evidence="2" id="KW-1185">Reference proteome</keyword>
<protein>
    <submittedName>
        <fullName evidence="1">Uncharacterized protein</fullName>
    </submittedName>
</protein>
<dbReference type="RefSeq" id="WP_115551422.1">
    <property type="nucleotide sequence ID" value="NZ_CAPHNE010000026.1"/>
</dbReference>
<comment type="caution">
    <text evidence="1">The sequence shown here is derived from an EMBL/GenBank/DDBJ whole genome shotgun (WGS) entry which is preliminary data.</text>
</comment>
<evidence type="ECO:0000313" key="1">
    <source>
        <dbReference type="EMBL" id="RDU63395.1"/>
    </source>
</evidence>
<dbReference type="AlphaFoldDB" id="A0A3D8IEH2"/>
<dbReference type="EMBL" id="NXLS01000003">
    <property type="protein sequence ID" value="RDU63395.1"/>
    <property type="molecule type" value="Genomic_DNA"/>
</dbReference>
<accession>A0A3D8IEH2</accession>
<name>A0A3D8IEH2_9HELI</name>
<gene>
    <name evidence="1" type="ORF">CQA43_04550</name>
</gene>
<reference evidence="1 2" key="1">
    <citation type="submission" date="2018-04" db="EMBL/GenBank/DDBJ databases">
        <title>Novel Campyloabacter and Helicobacter Species and Strains.</title>
        <authorList>
            <person name="Mannion A.J."/>
            <person name="Shen Z."/>
            <person name="Fox J.G."/>
        </authorList>
    </citation>
    <scope>NUCLEOTIDE SEQUENCE [LARGE SCALE GENOMIC DNA]</scope>
    <source>
        <strain evidence="1 2">MIT 99-5101</strain>
    </source>
</reference>
<dbReference type="Proteomes" id="UP000256650">
    <property type="component" value="Unassembled WGS sequence"/>
</dbReference>
<proteinExistence type="predicted"/>
<sequence>MGANSPLLSKALQASQTHFIYVSLPLKLRIYPKLVAKDSTFLQGASTLLQFRQMTLKLVQNGVEVLDISPLFMQHKKGQYTSFYQRASYFL</sequence>
<evidence type="ECO:0000313" key="2">
    <source>
        <dbReference type="Proteomes" id="UP000256650"/>
    </source>
</evidence>
<organism evidence="1 2">
    <name type="scientific">Helicobacter ganmani</name>
    <dbReference type="NCBI Taxonomy" id="60246"/>
    <lineage>
        <taxon>Bacteria</taxon>
        <taxon>Pseudomonadati</taxon>
        <taxon>Campylobacterota</taxon>
        <taxon>Epsilonproteobacteria</taxon>
        <taxon>Campylobacterales</taxon>
        <taxon>Helicobacteraceae</taxon>
        <taxon>Helicobacter</taxon>
    </lineage>
</organism>